<keyword evidence="3" id="KW-1185">Reference proteome</keyword>
<proteinExistence type="predicted"/>
<organism evidence="2 3">
    <name type="scientific">Pleuronectes platessa</name>
    <name type="common">European plaice</name>
    <dbReference type="NCBI Taxonomy" id="8262"/>
    <lineage>
        <taxon>Eukaryota</taxon>
        <taxon>Metazoa</taxon>
        <taxon>Chordata</taxon>
        <taxon>Craniata</taxon>
        <taxon>Vertebrata</taxon>
        <taxon>Euteleostomi</taxon>
        <taxon>Actinopterygii</taxon>
        <taxon>Neopterygii</taxon>
        <taxon>Teleostei</taxon>
        <taxon>Neoteleostei</taxon>
        <taxon>Acanthomorphata</taxon>
        <taxon>Carangaria</taxon>
        <taxon>Pleuronectiformes</taxon>
        <taxon>Pleuronectoidei</taxon>
        <taxon>Pleuronectidae</taxon>
        <taxon>Pleuronectes</taxon>
    </lineage>
</organism>
<sequence length="100" mass="10874">MSTELQMETLHPSEGTGPSSAVRSANIANTHGSAKGTTDRLESMETDVQTDRQTSRQTDRHAEAQLLMGSERATESTRTEPSGLSLAKQMEQVLHHVHAC</sequence>
<gene>
    <name evidence="2" type="ORF">PLEPLA_LOCUS14823</name>
</gene>
<evidence type="ECO:0000313" key="2">
    <source>
        <dbReference type="EMBL" id="CAB1426885.1"/>
    </source>
</evidence>
<evidence type="ECO:0000256" key="1">
    <source>
        <dbReference type="SAM" id="MobiDB-lite"/>
    </source>
</evidence>
<accession>A0A9N7YCX5</accession>
<name>A0A9N7YCX5_PLEPL</name>
<feature type="region of interest" description="Disordered" evidence="1">
    <location>
        <begin position="1"/>
        <end position="60"/>
    </location>
</feature>
<dbReference type="Proteomes" id="UP001153269">
    <property type="component" value="Unassembled WGS sequence"/>
</dbReference>
<comment type="caution">
    <text evidence="2">The sequence shown here is derived from an EMBL/GenBank/DDBJ whole genome shotgun (WGS) entry which is preliminary data.</text>
</comment>
<protein>
    <submittedName>
        <fullName evidence="2">Uncharacterized protein</fullName>
    </submittedName>
</protein>
<feature type="compositionally biased region" description="Basic and acidic residues" evidence="1">
    <location>
        <begin position="37"/>
        <end position="60"/>
    </location>
</feature>
<evidence type="ECO:0000313" key="3">
    <source>
        <dbReference type="Proteomes" id="UP001153269"/>
    </source>
</evidence>
<reference evidence="2" key="1">
    <citation type="submission" date="2020-03" db="EMBL/GenBank/DDBJ databases">
        <authorList>
            <person name="Weist P."/>
        </authorList>
    </citation>
    <scope>NUCLEOTIDE SEQUENCE</scope>
</reference>
<dbReference type="AlphaFoldDB" id="A0A9N7YCX5"/>
<dbReference type="EMBL" id="CADEAL010000924">
    <property type="protein sequence ID" value="CAB1426885.1"/>
    <property type="molecule type" value="Genomic_DNA"/>
</dbReference>
<feature type="compositionally biased region" description="Polar residues" evidence="1">
    <location>
        <begin position="16"/>
        <end position="36"/>
    </location>
</feature>